<accession>A0A7C3MKH8</accession>
<dbReference type="EMBL" id="DTIN01000039">
    <property type="protein sequence ID" value="HFX14233.1"/>
    <property type="molecule type" value="Genomic_DNA"/>
</dbReference>
<dbReference type="PANTHER" id="PTHR43723">
    <property type="entry name" value="COBALT TRANSPORT PROTEIN CBIQ"/>
    <property type="match status" value="1"/>
</dbReference>
<feature type="transmembrane region" description="Helical" evidence="6">
    <location>
        <begin position="157"/>
        <end position="177"/>
    </location>
</feature>
<dbReference type="CDD" id="cd16914">
    <property type="entry name" value="EcfT"/>
    <property type="match status" value="1"/>
</dbReference>
<dbReference type="InterPro" id="IPR052770">
    <property type="entry name" value="Cobalt_transport_CbiQ"/>
</dbReference>
<evidence type="ECO:0000256" key="3">
    <source>
        <dbReference type="ARBA" id="ARBA00022692"/>
    </source>
</evidence>
<evidence type="ECO:0000256" key="6">
    <source>
        <dbReference type="SAM" id="Phobius"/>
    </source>
</evidence>
<dbReference type="GO" id="GO:0043190">
    <property type="term" value="C:ATP-binding cassette (ABC) transporter complex"/>
    <property type="evidence" value="ECO:0007669"/>
    <property type="project" value="InterPro"/>
</dbReference>
<protein>
    <submittedName>
        <fullName evidence="7">Cobalt ECF transporter T component CbiQ</fullName>
    </submittedName>
</protein>
<feature type="transmembrane region" description="Helical" evidence="6">
    <location>
        <begin position="84"/>
        <end position="102"/>
    </location>
</feature>
<dbReference type="NCBIfam" id="TIGR02454">
    <property type="entry name" value="ECF_T_CbiQ"/>
    <property type="match status" value="1"/>
</dbReference>
<evidence type="ECO:0000256" key="1">
    <source>
        <dbReference type="ARBA" id="ARBA00004651"/>
    </source>
</evidence>
<dbReference type="PANTHER" id="PTHR43723:SF1">
    <property type="entry name" value="COBALT TRANSPORT PROTEIN CBIQ"/>
    <property type="match status" value="1"/>
</dbReference>
<feature type="transmembrane region" description="Helical" evidence="6">
    <location>
        <begin position="122"/>
        <end position="145"/>
    </location>
</feature>
<dbReference type="GO" id="GO:0006824">
    <property type="term" value="P:cobalt ion transport"/>
    <property type="evidence" value="ECO:0007669"/>
    <property type="project" value="InterPro"/>
</dbReference>
<feature type="transmembrane region" description="Helical" evidence="6">
    <location>
        <begin position="43"/>
        <end position="72"/>
    </location>
</feature>
<dbReference type="InterPro" id="IPR012809">
    <property type="entry name" value="ECF_CbiQ"/>
</dbReference>
<reference evidence="7" key="1">
    <citation type="journal article" date="2020" name="mSystems">
        <title>Genome- and Community-Level Interaction Insights into Carbon Utilization and Element Cycling Functions of Hydrothermarchaeota in Hydrothermal Sediment.</title>
        <authorList>
            <person name="Zhou Z."/>
            <person name="Liu Y."/>
            <person name="Xu W."/>
            <person name="Pan J."/>
            <person name="Luo Z.H."/>
            <person name="Li M."/>
        </authorList>
    </citation>
    <scope>NUCLEOTIDE SEQUENCE [LARGE SCALE GENOMIC DNA]</scope>
    <source>
        <strain evidence="7">SpSt-81</strain>
    </source>
</reference>
<dbReference type="Pfam" id="PF02361">
    <property type="entry name" value="CbiQ"/>
    <property type="match status" value="1"/>
</dbReference>
<keyword evidence="4 6" id="KW-1133">Transmembrane helix</keyword>
<feature type="transmembrane region" description="Helical" evidence="6">
    <location>
        <begin position="243"/>
        <end position="263"/>
    </location>
</feature>
<dbReference type="InterPro" id="IPR003339">
    <property type="entry name" value="ABC/ECF_trnsptr_transmembrane"/>
</dbReference>
<keyword evidence="3 6" id="KW-0812">Transmembrane</keyword>
<dbReference type="AlphaFoldDB" id="A0A7C3MKH8"/>
<evidence type="ECO:0000256" key="2">
    <source>
        <dbReference type="ARBA" id="ARBA00022475"/>
    </source>
</evidence>
<sequence>MSNYVDKTILELSRFLEDTLIFKKLECPYFCKKISEKVRFFSVIMSIIFITLFKSLYLLLFSNILILILILFVRIDLRNFCKRVLSFGLLFSFIIILPYIFFNPITFSLGFYKEGLEVALRFFLRILASISLIQFLLFTSSWVEIIKGLRSLFVPSLIIYIIAMTYRYIFLLVTLALEMFLAKKSRMINYELRREYAWIGGSMSLLFLKSQELMKEVSQGMTSRGISKRFKIPMNNGLKKEDYIFVSILILFWGVLLCMDQFLS</sequence>
<keyword evidence="5 6" id="KW-0472">Membrane</keyword>
<evidence type="ECO:0000256" key="4">
    <source>
        <dbReference type="ARBA" id="ARBA00022989"/>
    </source>
</evidence>
<proteinExistence type="predicted"/>
<keyword evidence="2" id="KW-1003">Cell membrane</keyword>
<organism evidence="7">
    <name type="scientific">Dictyoglomus thermophilum</name>
    <dbReference type="NCBI Taxonomy" id="14"/>
    <lineage>
        <taxon>Bacteria</taxon>
        <taxon>Pseudomonadati</taxon>
        <taxon>Dictyoglomota</taxon>
        <taxon>Dictyoglomia</taxon>
        <taxon>Dictyoglomales</taxon>
        <taxon>Dictyoglomaceae</taxon>
        <taxon>Dictyoglomus</taxon>
    </lineage>
</organism>
<name>A0A7C3MKH8_DICTH</name>
<comment type="caution">
    <text evidence="7">The sequence shown here is derived from an EMBL/GenBank/DDBJ whole genome shotgun (WGS) entry which is preliminary data.</text>
</comment>
<gene>
    <name evidence="7" type="primary">cbiQ</name>
    <name evidence="7" type="ORF">ENW00_08855</name>
</gene>
<evidence type="ECO:0000313" key="7">
    <source>
        <dbReference type="EMBL" id="HFX14233.1"/>
    </source>
</evidence>
<comment type="subcellular location">
    <subcellularLocation>
        <location evidence="1">Cell membrane</location>
        <topology evidence="1">Multi-pass membrane protein</topology>
    </subcellularLocation>
</comment>
<evidence type="ECO:0000256" key="5">
    <source>
        <dbReference type="ARBA" id="ARBA00023136"/>
    </source>
</evidence>